<reference evidence="3 4" key="1">
    <citation type="journal article" date="2009" name="Stand. Genomic Sci.">
        <title>Complete genome sequence of Jonesia denitrificans type strain (Prevot 55134).</title>
        <authorList>
            <person name="Pukall R."/>
            <person name="Gehrich-Schroter G."/>
            <person name="Lapidus A."/>
            <person name="Nolan M."/>
            <person name="Glavina Del Rio T."/>
            <person name="Lucas S."/>
            <person name="Chen F."/>
            <person name="Tice H."/>
            <person name="Pitluck S."/>
            <person name="Cheng J.F."/>
            <person name="Copeland A."/>
            <person name="Saunders E."/>
            <person name="Brettin T."/>
            <person name="Detter J.C."/>
            <person name="Bruce D."/>
            <person name="Goodwin L."/>
            <person name="Pati A."/>
            <person name="Ivanova N."/>
            <person name="Mavromatis K."/>
            <person name="Ovchinnikova G."/>
            <person name="Chen A."/>
            <person name="Palaniappan K."/>
            <person name="Land M."/>
            <person name="Hauser L."/>
            <person name="Chang Y.J."/>
            <person name="Jeffries C.D."/>
            <person name="Chain P."/>
            <person name="Goker M."/>
            <person name="Bristow J."/>
            <person name="Eisen J.A."/>
            <person name="Markowitz V."/>
            <person name="Hugenholtz P."/>
            <person name="Kyrpides N.C."/>
            <person name="Klenk H.P."/>
            <person name="Han C."/>
        </authorList>
    </citation>
    <scope>NUCLEOTIDE SEQUENCE [LARGE SCALE GENOMIC DNA]</scope>
    <source>
        <strain evidence="4">ATCC 14870 / DSM 20603 / BCRC 15368 / CIP 55.134 / JCM 11481 / NBRC 15587 / NCTC 10816 / Prevot 55134</strain>
    </source>
</reference>
<dbReference type="GO" id="GO:0008299">
    <property type="term" value="P:isoprenoid biosynthetic process"/>
    <property type="evidence" value="ECO:0007669"/>
    <property type="project" value="InterPro"/>
</dbReference>
<dbReference type="Gene3D" id="3.90.550.10">
    <property type="entry name" value="Spore Coat Polysaccharide Biosynthesis Protein SpsA, Chain A"/>
    <property type="match status" value="1"/>
</dbReference>
<dbReference type="SUPFAM" id="SSF53448">
    <property type="entry name" value="Nucleotide-diphospho-sugar transferases"/>
    <property type="match status" value="1"/>
</dbReference>
<keyword evidence="2" id="KW-0548">Nucleotidyltransferase</keyword>
<dbReference type="PANTHER" id="PTHR32125">
    <property type="entry name" value="2-C-METHYL-D-ERYTHRITOL 4-PHOSPHATE CYTIDYLYLTRANSFERASE, CHLOROPLASTIC"/>
    <property type="match status" value="1"/>
</dbReference>
<dbReference type="HOGENOM" id="CLU_061281_1_1_11"/>
<dbReference type="EMBL" id="CP001706">
    <property type="protein sequence ID" value="ACV09713.1"/>
    <property type="molecule type" value="Genomic_DNA"/>
</dbReference>
<evidence type="ECO:0000313" key="4">
    <source>
        <dbReference type="Proteomes" id="UP000000628"/>
    </source>
</evidence>
<dbReference type="PANTHER" id="PTHR32125:SF4">
    <property type="entry name" value="2-C-METHYL-D-ERYTHRITOL 4-PHOSPHATE CYTIDYLYLTRANSFERASE, CHLOROPLASTIC"/>
    <property type="match status" value="1"/>
</dbReference>
<proteinExistence type="predicted"/>
<name>C7R0Y9_JONDD</name>
<dbReference type="InterPro" id="IPR034683">
    <property type="entry name" value="IspD/TarI"/>
</dbReference>
<dbReference type="GO" id="GO:0050518">
    <property type="term" value="F:2-C-methyl-D-erythritol 4-phosphate cytidylyltransferase activity"/>
    <property type="evidence" value="ECO:0007669"/>
    <property type="project" value="TreeGrafter"/>
</dbReference>
<keyword evidence="1" id="KW-0808">Transferase</keyword>
<dbReference type="Proteomes" id="UP000000628">
    <property type="component" value="Chromosome"/>
</dbReference>
<dbReference type="STRING" id="471856.Jden_2075"/>
<organism evidence="3 4">
    <name type="scientific">Jonesia denitrificans (strain ATCC 14870 / DSM 20603 / BCRC 15368 / CIP 55.134 / JCM 11481 / NBRC 15587 / NCTC 10816 / Prevot 55134)</name>
    <name type="common">Listeria denitrificans</name>
    <dbReference type="NCBI Taxonomy" id="471856"/>
    <lineage>
        <taxon>Bacteria</taxon>
        <taxon>Bacillati</taxon>
        <taxon>Actinomycetota</taxon>
        <taxon>Actinomycetes</taxon>
        <taxon>Micrococcales</taxon>
        <taxon>Jonesiaceae</taxon>
        <taxon>Jonesia</taxon>
    </lineage>
</organism>
<evidence type="ECO:0000313" key="3">
    <source>
        <dbReference type="EMBL" id="ACV09713.1"/>
    </source>
</evidence>
<gene>
    <name evidence="3" type="ordered locus">Jden_2075</name>
</gene>
<dbReference type="InterPro" id="IPR050088">
    <property type="entry name" value="IspD/TarI_cytidylyltransf_bact"/>
</dbReference>
<keyword evidence="4" id="KW-1185">Reference proteome</keyword>
<sequence length="262" mass="27702">MSKLDVGSRRHVVGVVTAAGSGQRLGYDIPKALVELVPGQADTALVVMAVNRIAQVTGMQRVVVTAPDTHVRQVKQLLCQHGPHHVTVDVVSGSTTRQASVAAGLAALAAHHPPGDAGTERVVLVHDAARPLTPTRVMDELVTTVLTGHVGVIPVLPVTDSLVSVTTDATHEFAQVTGVVPRSSMRRVQTPQAFLWNVLVDAHERASTCAHDELHSYTDDSSVVAAAGHAIAAIDGSEYAVKITTPHDLSYARHLHTVENSR</sequence>
<evidence type="ECO:0000256" key="1">
    <source>
        <dbReference type="ARBA" id="ARBA00022679"/>
    </source>
</evidence>
<dbReference type="InterPro" id="IPR018294">
    <property type="entry name" value="ISPD_synthase_CS"/>
</dbReference>
<dbReference type="RefSeq" id="WP_015772341.1">
    <property type="nucleotide sequence ID" value="NC_013174.1"/>
</dbReference>
<dbReference type="Pfam" id="PF01128">
    <property type="entry name" value="IspD"/>
    <property type="match status" value="1"/>
</dbReference>
<dbReference type="InterPro" id="IPR029044">
    <property type="entry name" value="Nucleotide-diphossugar_trans"/>
</dbReference>
<accession>C7R0Y9</accession>
<protein>
    <submittedName>
        <fullName evidence="3">4-diphosphocytidyl-2C-methyl-D-erythritol synthase</fullName>
    </submittedName>
</protein>
<dbReference type="PROSITE" id="PS01295">
    <property type="entry name" value="ISPD"/>
    <property type="match status" value="1"/>
</dbReference>
<dbReference type="AlphaFoldDB" id="C7R0Y9"/>
<dbReference type="KEGG" id="jde:Jden_2075"/>
<evidence type="ECO:0000256" key="2">
    <source>
        <dbReference type="ARBA" id="ARBA00022695"/>
    </source>
</evidence>
<dbReference type="eggNOG" id="COG1211">
    <property type="taxonomic scope" value="Bacteria"/>
</dbReference>